<evidence type="ECO:0000256" key="5">
    <source>
        <dbReference type="PROSITE-ProRule" id="PRU00418"/>
    </source>
</evidence>
<dbReference type="EMBL" id="JAPQES010000005">
    <property type="protein sequence ID" value="MCY6371879.1"/>
    <property type="molecule type" value="Genomic_DNA"/>
</dbReference>
<dbReference type="PANTHER" id="PTHR34382:SF7">
    <property type="entry name" value="PTS SYSTEM N,N'-DIACETYLCHITOBIOSE-SPECIFIC EIIA COMPONENT"/>
    <property type="match status" value="1"/>
</dbReference>
<evidence type="ECO:0000256" key="2">
    <source>
        <dbReference type="ARBA" id="ARBA00022597"/>
    </source>
</evidence>
<name>A0ABT4CVA5_9CLOT</name>
<keyword evidence="2" id="KW-0762">Sugar transport</keyword>
<accession>A0ABT4CVA5</accession>
<gene>
    <name evidence="6" type="ORF">OXH55_14630</name>
</gene>
<dbReference type="PROSITE" id="PS51095">
    <property type="entry name" value="PTS_EIIA_TYPE_3"/>
    <property type="match status" value="1"/>
</dbReference>
<evidence type="ECO:0000313" key="7">
    <source>
        <dbReference type="Proteomes" id="UP001079657"/>
    </source>
</evidence>
<organism evidence="6 7">
    <name type="scientific">Clostridium ganghwense</name>
    <dbReference type="NCBI Taxonomy" id="312089"/>
    <lineage>
        <taxon>Bacteria</taxon>
        <taxon>Bacillati</taxon>
        <taxon>Bacillota</taxon>
        <taxon>Clostridia</taxon>
        <taxon>Eubacteriales</taxon>
        <taxon>Clostridiaceae</taxon>
        <taxon>Clostridium</taxon>
    </lineage>
</organism>
<dbReference type="RefSeq" id="WP_268050779.1">
    <property type="nucleotide sequence ID" value="NZ_JAPQES010000005.1"/>
</dbReference>
<dbReference type="Gene3D" id="1.20.58.80">
    <property type="entry name" value="Phosphotransferase system, lactose/cellobiose-type IIA subunit"/>
    <property type="match status" value="1"/>
</dbReference>
<dbReference type="Proteomes" id="UP001079657">
    <property type="component" value="Unassembled WGS sequence"/>
</dbReference>
<dbReference type="PIRSF" id="PIRSF000699">
    <property type="entry name" value="PTS_IILac_III"/>
    <property type="match status" value="1"/>
</dbReference>
<dbReference type="PANTHER" id="PTHR34382">
    <property type="entry name" value="PTS SYSTEM N,N'-DIACETYLCHITOBIOSE-SPECIFIC EIIA COMPONENT"/>
    <property type="match status" value="1"/>
</dbReference>
<dbReference type="Pfam" id="PF02255">
    <property type="entry name" value="PTS_IIA"/>
    <property type="match status" value="1"/>
</dbReference>
<protein>
    <submittedName>
        <fullName evidence="6">PTS lactose/cellobiose transporter subunit IIA</fullName>
    </submittedName>
</protein>
<comment type="caution">
    <text evidence="6">The sequence shown here is derived from an EMBL/GenBank/DDBJ whole genome shotgun (WGS) entry which is preliminary data.</text>
</comment>
<dbReference type="SUPFAM" id="SSF46973">
    <property type="entry name" value="Enzyme IIa from lactose specific PTS, IIa-lac"/>
    <property type="match status" value="1"/>
</dbReference>
<keyword evidence="1" id="KW-0813">Transport</keyword>
<keyword evidence="4" id="KW-0598">Phosphotransferase system</keyword>
<dbReference type="InterPro" id="IPR036542">
    <property type="entry name" value="PTS_IIA_lac/cel_sf"/>
</dbReference>
<dbReference type="InterPro" id="IPR003188">
    <property type="entry name" value="PTS_IIA_lac/cel"/>
</dbReference>
<proteinExistence type="predicted"/>
<sequence>METQIFEIISHGGDARAYAYEALEAAKDEDFHKVEELLEKSQEELDLAHNTQTKLIQSEINGDKLEINLLVIHAQDQLMTAISEKNLIEQMVKLYKKISEK</sequence>
<keyword evidence="3" id="KW-0808">Transferase</keyword>
<evidence type="ECO:0000256" key="4">
    <source>
        <dbReference type="ARBA" id="ARBA00022683"/>
    </source>
</evidence>
<evidence type="ECO:0000313" key="6">
    <source>
        <dbReference type="EMBL" id="MCY6371879.1"/>
    </source>
</evidence>
<keyword evidence="7" id="KW-1185">Reference proteome</keyword>
<feature type="modified residue" description="Phosphohistidine; by HPr" evidence="5">
    <location>
        <position position="73"/>
    </location>
</feature>
<evidence type="ECO:0000256" key="1">
    <source>
        <dbReference type="ARBA" id="ARBA00022448"/>
    </source>
</evidence>
<reference evidence="6" key="1">
    <citation type="submission" date="2022-12" db="EMBL/GenBank/DDBJ databases">
        <authorList>
            <person name="Wang J."/>
        </authorList>
    </citation>
    <scope>NUCLEOTIDE SEQUENCE</scope>
    <source>
        <strain evidence="6">HY-42-06</strain>
    </source>
</reference>
<evidence type="ECO:0000256" key="3">
    <source>
        <dbReference type="ARBA" id="ARBA00022679"/>
    </source>
</evidence>